<evidence type="ECO:0000259" key="3">
    <source>
        <dbReference type="PROSITE" id="PS50003"/>
    </source>
</evidence>
<dbReference type="Pfam" id="PF14429">
    <property type="entry name" value="DOCK-C2"/>
    <property type="match status" value="1"/>
</dbReference>
<feature type="region of interest" description="Disordered" evidence="2">
    <location>
        <begin position="1464"/>
        <end position="1484"/>
    </location>
</feature>
<evidence type="ECO:0000256" key="1">
    <source>
        <dbReference type="PROSITE-ProRule" id="PRU00983"/>
    </source>
</evidence>
<dbReference type="Gene3D" id="1.25.40.410">
    <property type="match status" value="1"/>
</dbReference>
<dbReference type="PANTHER" id="PTHR23317:SF26">
    <property type="entry name" value="ZIZIMIN, ISOFORM K"/>
    <property type="match status" value="1"/>
</dbReference>
<dbReference type="GO" id="GO:0005085">
    <property type="term" value="F:guanyl-nucleotide exchange factor activity"/>
    <property type="evidence" value="ECO:0007669"/>
    <property type="project" value="InterPro"/>
</dbReference>
<dbReference type="Pfam" id="PF11878">
    <property type="entry name" value="DOCK_C-D_N"/>
    <property type="match status" value="1"/>
</dbReference>
<dbReference type="InterPro" id="IPR043162">
    <property type="entry name" value="DOCK_C_lobe_C"/>
</dbReference>
<dbReference type="STRING" id="50429.A0A2B4SYS9"/>
<feature type="region of interest" description="Disordered" evidence="2">
    <location>
        <begin position="2131"/>
        <end position="2176"/>
    </location>
</feature>
<evidence type="ECO:0000256" key="2">
    <source>
        <dbReference type="SAM" id="MobiDB-lite"/>
    </source>
</evidence>
<dbReference type="OrthoDB" id="10557263at2759"/>
<protein>
    <submittedName>
        <fullName evidence="5">Dedicator of cytokinesis protein 9</fullName>
    </submittedName>
</protein>
<dbReference type="InterPro" id="IPR011993">
    <property type="entry name" value="PH-like_dom_sf"/>
</dbReference>
<dbReference type="InterPro" id="IPR027007">
    <property type="entry name" value="C2_DOCK-type_domain"/>
</dbReference>
<feature type="domain" description="PH" evidence="3">
    <location>
        <begin position="611"/>
        <end position="642"/>
    </location>
</feature>
<dbReference type="Gene3D" id="2.30.29.30">
    <property type="entry name" value="Pleckstrin-homology domain (PH domain)/Phosphotyrosine-binding domain (PTB)"/>
    <property type="match status" value="1"/>
</dbReference>
<keyword evidence="6" id="KW-1185">Reference proteome</keyword>
<dbReference type="Pfam" id="PF06920">
    <property type="entry name" value="DHR-2_Lobe_A"/>
    <property type="match status" value="1"/>
</dbReference>
<evidence type="ECO:0000259" key="4">
    <source>
        <dbReference type="PROSITE" id="PS51650"/>
    </source>
</evidence>
<dbReference type="Gene3D" id="2.60.40.150">
    <property type="entry name" value="C2 domain"/>
    <property type="match status" value="1"/>
</dbReference>
<dbReference type="InterPro" id="IPR001849">
    <property type="entry name" value="PH_domain"/>
</dbReference>
<dbReference type="InterPro" id="IPR035892">
    <property type="entry name" value="C2_domain_sf"/>
</dbReference>
<evidence type="ECO:0000313" key="5">
    <source>
        <dbReference type="EMBL" id="PFX33587.1"/>
    </source>
</evidence>
<accession>A0A2B4SYS9</accession>
<dbReference type="InterPro" id="IPR046769">
    <property type="entry name" value="DOCKER_Lobe_A"/>
</dbReference>
<sequence length="2176" mass="246446">MDLLNICLTSTYFQYNGKHYKQLHGTAMGSPVSVVIAEIVMQNIEERALSTCRQTIPLWLRYVDDTFTAVRHDEIDAFHNHLNEQNTDIQFTREVEENGKLPFLDCLEDIAMDKNGFTEIVPSPKVQKKKADHKHKDSTNFSELQLKTTMASPKAEKKIKHERQKSKDQLELDPENLMTPRQEPKRSPFFLPKFGSSGKTQDSESPSDKLQDTPKSEKKKLQKQQKTPDCTRTPTTYRHETVDKHSRFCISFMIRLQKIPHSRRQRGNNRTKAMEECDNGTCNEGFLLAIPSPGVGIKSRSYSDTSIFKLIPQKPRGISYSAVDDSVRISPPPIFSSESGREEPVPSENSTLKAAKRKISRPRSPFTSEKAFDLLSKLAKTDFVAKVTSSSPKLNTRRTKSKSRENETVFLVENIQDGQDSALTEVVTGILPISYEDEIVQKRTQILRDPLQILLLFPDDDVVAFTIPRQQRTIHSTVPGDALSKASNLFTRECIRFYTANWSCIDNKYSSYGGSYLKLPRPPPGKGLERQVFAMDVEDQLDCVNQAVPMSPMREKGISKQGFLTKAPFHGESNGTPGAKDDLNTSMARGVLYLDACTHITKGVRGRMHGFELHIQDKLYTLIADSQSDMESWISALCKVTGIDMDTSSKSSGFNLVGKVKAPKLHQSLRESLKSSKHPELLEFAKETEVLNAKRRKDGRKKLFSLVHDLDNNGTCVNYDDARIDANVFQQHFGMRLLLECEELKFRLLRTMHDCSEANIEPFFLSIALFDAKLGAKISEDFHCDLNDASTEEMLHGSDLIENGHANGNGVDHPAVNSRELEYTCPRKAIFSITNPHQEVYLVIRIEKVLQGSISSCVEPYLKSGDTKKIAQKAHKLAEICCKSLGQYAMPFAWAARPLFNGDGELDTGESTSIYKQDREKLSDEEVLKLLSNYSATKEKFKQQTIPGTLQVSVKKYFEGIPNSLTSSLVPVKPWDDSLNVRPTVEVEEFSESCPEAAHPHIFYVNNFYVYPLSLNYSNQKVFSKARNISVKIEFRDSDDENAKPLKCIYKKKGSPGFTTHAFAAVVHHCTTPTFYEEVKIKLPTQLTEKHHVFFTFQHIACEQTKSSSGTGSVKGKPQPIETPVGYAWMPVLQGSIMKTEESNLLVGQVAPSGYLSAYFAGLKKATGPDLKWVDKEKPLFKVSTRLVSTVNTLDLEVDNFFRHCQRFDGSPAMDIEMVKLLKLLNAVAVGTVARFLPVIFDQLFHILVVTENEDVSLNVVRVLIRITAQLHGANRLEALNSYVKYVFITDQPLDNKNTIHEQLSKYLMTTLKPGADPAVVNDLMMLSWFFFEIIVKSMAQTLVQSDKLKEANFHLACFTKDCFTYLDRGFVFQMISYYSEQFKDSDTQVSSALTQGRHIRKLAIRVLRNMLVKHELDDRYDGEQKQARICTLYLPLLSVLMDHAPRFHGSKYDLSNPILGQQMSQTSSTMTVPNSEFGADSNRSSSYSAVLKQSPSDSLTQQAAAPLREATQIALQVPLDEDETKELLLCALYIAKNLEQGVILDWWRQILSSTVKRPHWHPTVLYLMQQDKNYCKFAAIIDVFDLLELALKHFQYVGEDKITSQSTHSETAKQFFEQRYQGGVSNQGKTRHSRGASSGGINLNIETRVLMEGNLANEVGLIVLDTIELFCGHFKFHLEQEDGDNLLMKKVFDVLLSFLQIPQSEFMLRHVFASLRSYINKFPAALYKGSASYCGDLCREACSFLYLLMRSNFEFSGGQACDRVHWQVIVAVSKLMANGLNRSAVNNSLLALKKYAEEDKGMKHTAFPAEVKDLTKKIHTVLQATAQMKEHDDIPEVLVDLQYSLAKSYSSTPELRETWLEHMAGVHENQKNYSETAHCYIHAAALVAEYLKRQGVYHEGCKAFANVSPNVVADESVMKTDEGMTMEQKYTKMFGDDDGKEFIYKEPKITGLAEISQRLEAMYSKKHKESVKLIMESAKVHPETLDSKLGYIQITYVQPYFDDEELELRPTIFERNNNIRRFIYETPFTVNAGPLAYAHAFLDKSVLASHPHKHIEMLQQVYREFIGCCGKALEQNDLLIKEDQRMYQEDMKEKYAQLRTQLAKYIGDEPKQTARVKYLKGRPLHEGVLKDQPLVKAENSVPNSLEFQPPTQKDKQREGNLTSEHGAKEHCNRAN</sequence>
<dbReference type="EMBL" id="LSMT01000010">
    <property type="protein sequence ID" value="PFX33587.1"/>
    <property type="molecule type" value="Genomic_DNA"/>
</dbReference>
<dbReference type="SUPFAM" id="SSF50729">
    <property type="entry name" value="PH domain-like"/>
    <property type="match status" value="1"/>
</dbReference>
<feature type="compositionally biased region" description="Polar residues" evidence="2">
    <location>
        <begin position="227"/>
        <end position="236"/>
    </location>
</feature>
<feature type="compositionally biased region" description="Basic and acidic residues" evidence="2">
    <location>
        <begin position="2166"/>
        <end position="2176"/>
    </location>
</feature>
<proteinExistence type="inferred from homology"/>
<dbReference type="PROSITE" id="PS50003">
    <property type="entry name" value="PH_DOMAIN"/>
    <property type="match status" value="1"/>
</dbReference>
<feature type="compositionally biased region" description="Polar residues" evidence="2">
    <location>
        <begin position="1464"/>
        <end position="1475"/>
    </location>
</feature>
<dbReference type="Gene3D" id="1.20.58.740">
    <property type="match status" value="1"/>
</dbReference>
<dbReference type="Pfam" id="PF20421">
    <property type="entry name" value="DHR-2_Lobe_C"/>
    <property type="match status" value="1"/>
</dbReference>
<organism evidence="5 6">
    <name type="scientific">Stylophora pistillata</name>
    <name type="common">Smooth cauliflower coral</name>
    <dbReference type="NCBI Taxonomy" id="50429"/>
    <lineage>
        <taxon>Eukaryota</taxon>
        <taxon>Metazoa</taxon>
        <taxon>Cnidaria</taxon>
        <taxon>Anthozoa</taxon>
        <taxon>Hexacorallia</taxon>
        <taxon>Scleractinia</taxon>
        <taxon>Astrocoeniina</taxon>
        <taxon>Pocilloporidae</taxon>
        <taxon>Stylophora</taxon>
    </lineage>
</organism>
<feature type="domain" description="C2 DOCK-type" evidence="4">
    <location>
        <begin position="1005"/>
        <end position="1188"/>
    </location>
</feature>
<feature type="compositionally biased region" description="Polar residues" evidence="2">
    <location>
        <begin position="2141"/>
        <end position="2152"/>
    </location>
</feature>
<comment type="similarity">
    <text evidence="1">Belongs to the DOCK family.</text>
</comment>
<feature type="compositionally biased region" description="Polar residues" evidence="2">
    <location>
        <begin position="139"/>
        <end position="151"/>
    </location>
</feature>
<gene>
    <name evidence="5" type="primary">Dock9</name>
    <name evidence="5" type="ORF">AWC38_SpisGene1527</name>
</gene>
<dbReference type="InterPro" id="IPR043161">
    <property type="entry name" value="DOCK_C_lobe_A"/>
</dbReference>
<dbReference type="CDD" id="cd00304">
    <property type="entry name" value="RT_like"/>
    <property type="match status" value="1"/>
</dbReference>
<comment type="caution">
    <text evidence="5">The sequence shown here is derived from an EMBL/GenBank/DDBJ whole genome shotgun (WGS) entry which is preliminary data.</text>
</comment>
<dbReference type="InterPro" id="IPR046773">
    <property type="entry name" value="DOCKER_Lobe_C"/>
</dbReference>
<dbReference type="InterPro" id="IPR026791">
    <property type="entry name" value="DOCK"/>
</dbReference>
<dbReference type="SMART" id="SM00233">
    <property type="entry name" value="PH"/>
    <property type="match status" value="1"/>
</dbReference>
<dbReference type="InterPro" id="IPR021816">
    <property type="entry name" value="DOCK_C/D_N"/>
</dbReference>
<name>A0A2B4SYS9_STYPI</name>
<dbReference type="PROSITE" id="PS51650">
    <property type="entry name" value="C2_DOCK"/>
    <property type="match status" value="1"/>
</dbReference>
<feature type="compositionally biased region" description="Basic and acidic residues" evidence="2">
    <location>
        <begin position="206"/>
        <end position="216"/>
    </location>
</feature>
<dbReference type="Proteomes" id="UP000225706">
    <property type="component" value="Unassembled WGS sequence"/>
</dbReference>
<evidence type="ECO:0000313" key="6">
    <source>
        <dbReference type="Proteomes" id="UP000225706"/>
    </source>
</evidence>
<dbReference type="GO" id="GO:0007264">
    <property type="term" value="P:small GTPase-mediated signal transduction"/>
    <property type="evidence" value="ECO:0007669"/>
    <property type="project" value="InterPro"/>
</dbReference>
<dbReference type="PANTHER" id="PTHR23317">
    <property type="entry name" value="DEDICATOR OF CYTOKINESIS DOCK"/>
    <property type="match status" value="1"/>
</dbReference>
<feature type="region of interest" description="Disordered" evidence="2">
    <location>
        <begin position="122"/>
        <end position="237"/>
    </location>
</feature>
<reference evidence="6" key="1">
    <citation type="journal article" date="2017" name="bioRxiv">
        <title>Comparative analysis of the genomes of Stylophora pistillata and Acropora digitifera provides evidence for extensive differences between species of corals.</title>
        <authorList>
            <person name="Voolstra C.R."/>
            <person name="Li Y."/>
            <person name="Liew Y.J."/>
            <person name="Baumgarten S."/>
            <person name="Zoccola D."/>
            <person name="Flot J.-F."/>
            <person name="Tambutte S."/>
            <person name="Allemand D."/>
            <person name="Aranda M."/>
        </authorList>
    </citation>
    <scope>NUCLEOTIDE SEQUENCE [LARGE SCALE GENOMIC DNA]</scope>
</reference>